<dbReference type="Pfam" id="PF05656">
    <property type="entry name" value="DUF805"/>
    <property type="match status" value="1"/>
</dbReference>
<keyword evidence="1" id="KW-0812">Transmembrane</keyword>
<protein>
    <submittedName>
        <fullName evidence="2">DUF805 domain-containing protein</fullName>
    </submittedName>
</protein>
<feature type="transmembrane region" description="Helical" evidence="1">
    <location>
        <begin position="150"/>
        <end position="172"/>
    </location>
</feature>
<feature type="transmembrane region" description="Helical" evidence="1">
    <location>
        <begin position="34"/>
        <end position="58"/>
    </location>
</feature>
<dbReference type="PANTHER" id="PTHR34980:SF3">
    <property type="entry name" value="BLR8105 PROTEIN"/>
    <property type="match status" value="1"/>
</dbReference>
<evidence type="ECO:0000313" key="2">
    <source>
        <dbReference type="EMBL" id="RLL22491.1"/>
    </source>
</evidence>
<dbReference type="EMBL" id="RCHC01000006">
    <property type="protein sequence ID" value="RLL22491.1"/>
    <property type="molecule type" value="Genomic_DNA"/>
</dbReference>
<dbReference type="RefSeq" id="WP_120374913.1">
    <property type="nucleotide sequence ID" value="NZ_RCHC01000006.1"/>
</dbReference>
<keyword evidence="1" id="KW-0472">Membrane</keyword>
<organism evidence="2 3">
    <name type="scientific">Acinetobacter chengduensis</name>
    <dbReference type="NCBI Taxonomy" id="2420890"/>
    <lineage>
        <taxon>Bacteria</taxon>
        <taxon>Pseudomonadati</taxon>
        <taxon>Pseudomonadota</taxon>
        <taxon>Gammaproteobacteria</taxon>
        <taxon>Moraxellales</taxon>
        <taxon>Moraxellaceae</taxon>
        <taxon>Acinetobacter</taxon>
    </lineage>
</organism>
<feature type="transmembrane region" description="Helical" evidence="1">
    <location>
        <begin position="108"/>
        <end position="130"/>
    </location>
</feature>
<sequence>MNPQESSPFFSRNPQPAPDNPLSFNGRFGRLSFIAWYVFFNIVMFFIGIGLSLFTGVFNLTSLRLDSQLFQALANTTGLSYSLLFLVYLYFFIVLVSRRLHDLNKSGWWMLLLFIPVLNILFLFYLLLAAGNTGPNQYGWPRASAIWEKILAWLMIILTILSILATGSLVSFMMGSGQIETPQEAIQKSTEYF</sequence>
<gene>
    <name evidence="2" type="ORF">D9K81_07040</name>
</gene>
<comment type="caution">
    <text evidence="2">The sequence shown here is derived from an EMBL/GenBank/DDBJ whole genome shotgun (WGS) entry which is preliminary data.</text>
</comment>
<dbReference type="PANTHER" id="PTHR34980">
    <property type="entry name" value="INNER MEMBRANE PROTEIN-RELATED-RELATED"/>
    <property type="match status" value="1"/>
</dbReference>
<evidence type="ECO:0000313" key="3">
    <source>
        <dbReference type="Proteomes" id="UP000280271"/>
    </source>
</evidence>
<accession>A0ABX9TWP6</accession>
<dbReference type="Proteomes" id="UP000280271">
    <property type="component" value="Unassembled WGS sequence"/>
</dbReference>
<name>A0ABX9TWP6_9GAMM</name>
<dbReference type="InterPro" id="IPR008523">
    <property type="entry name" value="DUF805"/>
</dbReference>
<proteinExistence type="predicted"/>
<evidence type="ECO:0000256" key="1">
    <source>
        <dbReference type="SAM" id="Phobius"/>
    </source>
</evidence>
<feature type="transmembrane region" description="Helical" evidence="1">
    <location>
        <begin position="78"/>
        <end position="96"/>
    </location>
</feature>
<reference evidence="2 3" key="1">
    <citation type="submission" date="2018-09" db="EMBL/GenBank/DDBJ databases">
        <title>The draft genome of Acinetobacter sp. strains.</title>
        <authorList>
            <person name="Qin J."/>
            <person name="Feng Y."/>
            <person name="Zong Z."/>
        </authorList>
    </citation>
    <scope>NUCLEOTIDE SEQUENCE [LARGE SCALE GENOMIC DNA]</scope>
    <source>
        <strain evidence="2 3">WCHAc060005</strain>
    </source>
</reference>
<keyword evidence="3" id="KW-1185">Reference proteome</keyword>
<keyword evidence="1" id="KW-1133">Transmembrane helix</keyword>